<gene>
    <name evidence="1" type="ORF">PR048_019221</name>
</gene>
<organism evidence="1 2">
    <name type="scientific">Dryococelus australis</name>
    <dbReference type="NCBI Taxonomy" id="614101"/>
    <lineage>
        <taxon>Eukaryota</taxon>
        <taxon>Metazoa</taxon>
        <taxon>Ecdysozoa</taxon>
        <taxon>Arthropoda</taxon>
        <taxon>Hexapoda</taxon>
        <taxon>Insecta</taxon>
        <taxon>Pterygota</taxon>
        <taxon>Neoptera</taxon>
        <taxon>Polyneoptera</taxon>
        <taxon>Phasmatodea</taxon>
        <taxon>Verophasmatodea</taxon>
        <taxon>Anareolatae</taxon>
        <taxon>Phasmatidae</taxon>
        <taxon>Eurycanthinae</taxon>
        <taxon>Dryococelus</taxon>
    </lineage>
</organism>
<proteinExistence type="predicted"/>
<keyword evidence="2" id="KW-1185">Reference proteome</keyword>
<name>A0ABQ9H2W3_9NEOP</name>
<protein>
    <recommendedName>
        <fullName evidence="3">HAT C-terminal dimerisation domain-containing protein</fullName>
    </recommendedName>
</protein>
<reference evidence="1 2" key="1">
    <citation type="submission" date="2023-02" db="EMBL/GenBank/DDBJ databases">
        <title>LHISI_Scaffold_Assembly.</title>
        <authorList>
            <person name="Stuart O.P."/>
            <person name="Cleave R."/>
            <person name="Magrath M.J.L."/>
            <person name="Mikheyev A.S."/>
        </authorList>
    </citation>
    <scope>NUCLEOTIDE SEQUENCE [LARGE SCALE GENOMIC DNA]</scope>
    <source>
        <strain evidence="1">Daus_M_001</strain>
        <tissue evidence="1">Leg muscle</tissue>
    </source>
</reference>
<evidence type="ECO:0008006" key="3">
    <source>
        <dbReference type="Google" id="ProtNLM"/>
    </source>
</evidence>
<evidence type="ECO:0000313" key="2">
    <source>
        <dbReference type="Proteomes" id="UP001159363"/>
    </source>
</evidence>
<comment type="caution">
    <text evidence="1">The sequence shown here is derived from an EMBL/GenBank/DDBJ whole genome shotgun (WGS) entry which is preliminary data.</text>
</comment>
<dbReference type="EMBL" id="JARBHB010000007">
    <property type="protein sequence ID" value="KAJ8878638.1"/>
    <property type="molecule type" value="Genomic_DNA"/>
</dbReference>
<sequence>MFGSRIGVAKLFKEKFPSIVWHCASQRLELYNNDAVKEVGGMNRFKSFMDKLYTIYHASPKNARELKLQHSRTVWQNYEAMVLHFEEAKEDRTRNKKDSAMYEGLLRKISSIEFILGLGLMCDSLQELSEVSLDLQERNNDLYKAHLKVKDLVEVFEERKTCPGSTYRKSLEAAENLKFCGVVLHKKGRLDDPPISPSAFYESLKNLIQKRLLCNSDVEMSRCAKVLDFKTWPTGAKENILFGEEVICKLSKRFKLNEREFVKSPDVIPEKLLHLKNTLNIITVSSSECERGFSQMNITVTPDRTALLTETIKNIMFTRIVRLPLTSFDPSRYVKTQLLQGRHSAIDTNSKSRMKDEEENGRMAKIGKVI</sequence>
<dbReference type="Proteomes" id="UP001159363">
    <property type="component" value="Chromosome 6"/>
</dbReference>
<dbReference type="PANTHER" id="PTHR46880:SF8">
    <property type="entry name" value="E3 SUMO-PROTEIN LIGASE KIAA1586"/>
    <property type="match status" value="1"/>
</dbReference>
<dbReference type="PANTHER" id="PTHR46880">
    <property type="entry name" value="RAS-ASSOCIATING DOMAIN-CONTAINING PROTEIN"/>
    <property type="match status" value="1"/>
</dbReference>
<evidence type="ECO:0000313" key="1">
    <source>
        <dbReference type="EMBL" id="KAJ8878638.1"/>
    </source>
</evidence>
<accession>A0ABQ9H2W3</accession>